<evidence type="ECO:0000313" key="1">
    <source>
        <dbReference type="EMBL" id="EEC48701.1"/>
    </source>
</evidence>
<dbReference type="OrthoDB" id="445007at2759"/>
<dbReference type="eggNOG" id="ENOG502QWGK">
    <property type="taxonomic scope" value="Eukaryota"/>
</dbReference>
<reference evidence="1 2" key="1">
    <citation type="journal article" date="2008" name="Nature">
        <title>The Phaeodactylum genome reveals the evolutionary history of diatom genomes.</title>
        <authorList>
            <person name="Bowler C."/>
            <person name="Allen A.E."/>
            <person name="Badger J.H."/>
            <person name="Grimwood J."/>
            <person name="Jabbari K."/>
            <person name="Kuo A."/>
            <person name="Maheswari U."/>
            <person name="Martens C."/>
            <person name="Maumus F."/>
            <person name="Otillar R.P."/>
            <person name="Rayko E."/>
            <person name="Salamov A."/>
            <person name="Vandepoele K."/>
            <person name="Beszteri B."/>
            <person name="Gruber A."/>
            <person name="Heijde M."/>
            <person name="Katinka M."/>
            <person name="Mock T."/>
            <person name="Valentin K."/>
            <person name="Verret F."/>
            <person name="Berges J.A."/>
            <person name="Brownlee C."/>
            <person name="Cadoret J.P."/>
            <person name="Chiovitti A."/>
            <person name="Choi C.J."/>
            <person name="Coesel S."/>
            <person name="De Martino A."/>
            <person name="Detter J.C."/>
            <person name="Durkin C."/>
            <person name="Falciatore A."/>
            <person name="Fournet J."/>
            <person name="Haruta M."/>
            <person name="Huysman M.J."/>
            <person name="Jenkins B.D."/>
            <person name="Jiroutova K."/>
            <person name="Jorgensen R.E."/>
            <person name="Joubert Y."/>
            <person name="Kaplan A."/>
            <person name="Kroger N."/>
            <person name="Kroth P.G."/>
            <person name="La Roche J."/>
            <person name="Lindquist E."/>
            <person name="Lommer M."/>
            <person name="Martin-Jezequel V."/>
            <person name="Lopez P.J."/>
            <person name="Lucas S."/>
            <person name="Mangogna M."/>
            <person name="McGinnis K."/>
            <person name="Medlin L.K."/>
            <person name="Montsant A."/>
            <person name="Oudot-Le Secq M.P."/>
            <person name="Napoli C."/>
            <person name="Obornik M."/>
            <person name="Parker M.S."/>
            <person name="Petit J.L."/>
            <person name="Porcel B.M."/>
            <person name="Poulsen N."/>
            <person name="Robison M."/>
            <person name="Rychlewski L."/>
            <person name="Rynearson T.A."/>
            <person name="Schmutz J."/>
            <person name="Shapiro H."/>
            <person name="Siaut M."/>
            <person name="Stanley M."/>
            <person name="Sussman M.R."/>
            <person name="Taylor A.R."/>
            <person name="Vardi A."/>
            <person name="von Dassow P."/>
            <person name="Vyverman W."/>
            <person name="Willis A."/>
            <person name="Wyrwicz L.S."/>
            <person name="Rokhsar D.S."/>
            <person name="Weissenbach J."/>
            <person name="Armbrust E.V."/>
            <person name="Green B.R."/>
            <person name="Van de Peer Y."/>
            <person name="Grigoriev I.V."/>
        </authorList>
    </citation>
    <scope>NUCLEOTIDE SEQUENCE [LARGE SCALE GENOMIC DNA]</scope>
    <source>
        <strain evidence="1 2">CCAP 1055/1</strain>
    </source>
</reference>
<dbReference type="KEGG" id="pti:PHATRDRAFT_35383"/>
<organism evidence="1 2">
    <name type="scientific">Phaeodactylum tricornutum (strain CCAP 1055/1)</name>
    <dbReference type="NCBI Taxonomy" id="556484"/>
    <lineage>
        <taxon>Eukaryota</taxon>
        <taxon>Sar</taxon>
        <taxon>Stramenopiles</taxon>
        <taxon>Ochrophyta</taxon>
        <taxon>Bacillariophyta</taxon>
        <taxon>Bacillariophyceae</taxon>
        <taxon>Bacillariophycidae</taxon>
        <taxon>Naviculales</taxon>
        <taxon>Phaeodactylaceae</taxon>
        <taxon>Phaeodactylum</taxon>
    </lineage>
</organism>
<protein>
    <recommendedName>
        <fullName evidence="3">Phytanoyl-CoA dioxygenase</fullName>
    </recommendedName>
</protein>
<dbReference type="SUPFAM" id="SSF51197">
    <property type="entry name" value="Clavaminate synthase-like"/>
    <property type="match status" value="1"/>
</dbReference>
<dbReference type="PaxDb" id="2850-Phatr35383"/>
<proteinExistence type="predicted"/>
<sequence length="332" mass="37926">MSQQEWIRHFRPLTEEQIQTFANDGVLVVENVLTSEELESSRNGLHQTLAQLSVDTDDLIGTGHALRYLSSTNGSGGVLDIFYDEWKMRIASNPTLFSMTCQLWDTAYCHSGETAESLDKTQRFKWHPYGEFDCNKGYMFIDRIGYRLPTALAEQLGTQLETHSGLKRNSSLQRSLTPHLDCCPDNLFTDKSKWRPIQCFVSLTDTVEPNAGGFEVATGFHHDFADWAKRRPPTVVTRKQKDGTSVSECFPAPCIGEYTHIRPREDRNVMDRLAVRCFGIIGFHTRTHIGMTETSHEVWFIARFFRMYQSTGYTQRNSCKNGKKDEIPMTNG</sequence>
<dbReference type="EMBL" id="CM000610">
    <property type="protein sequence ID" value="EEC48701.1"/>
    <property type="molecule type" value="Genomic_DNA"/>
</dbReference>
<keyword evidence="2" id="KW-1185">Reference proteome</keyword>
<dbReference type="Gene3D" id="2.60.120.620">
    <property type="entry name" value="q2cbj1_9rhob like domain"/>
    <property type="match status" value="1"/>
</dbReference>
<reference evidence="2" key="2">
    <citation type="submission" date="2008-08" db="EMBL/GenBank/DDBJ databases">
        <authorList>
            <consortium name="Diatom Consortium"/>
            <person name="Grigoriev I."/>
            <person name="Grimwood J."/>
            <person name="Kuo A."/>
            <person name="Otillar R.P."/>
            <person name="Salamov A."/>
            <person name="Detter J.C."/>
            <person name="Lindquist E."/>
            <person name="Shapiro H."/>
            <person name="Lucas S."/>
            <person name="Glavina del Rio T."/>
            <person name="Pitluck S."/>
            <person name="Rokhsar D."/>
            <person name="Bowler C."/>
        </authorList>
    </citation>
    <scope>GENOME REANNOTATION</scope>
    <source>
        <strain evidence="2">CCAP 1055/1</strain>
    </source>
</reference>
<dbReference type="PANTHER" id="PTHR31630:SF8">
    <property type="entry name" value="JMJC DOMAIN-CONTAINING PROTEIN"/>
    <property type="match status" value="1"/>
</dbReference>
<dbReference type="STRING" id="556484.B7FYC9"/>
<name>B7FYC9_PHATC</name>
<gene>
    <name evidence="1" type="ORF">PHATRDRAFT_35383</name>
</gene>
<accession>B7FYC9</accession>
<dbReference type="GeneID" id="7200402"/>
<dbReference type="RefSeq" id="XP_002179715.1">
    <property type="nucleotide sequence ID" value="XM_002179679.1"/>
</dbReference>
<dbReference type="AlphaFoldDB" id="B7FYC9"/>
<dbReference type="Proteomes" id="UP000000759">
    <property type="component" value="Chromosome 7"/>
</dbReference>
<dbReference type="InParanoid" id="B7FYC9"/>
<evidence type="ECO:0000313" key="2">
    <source>
        <dbReference type="Proteomes" id="UP000000759"/>
    </source>
</evidence>
<dbReference type="PANTHER" id="PTHR31630">
    <property type="entry name" value="PHYTANOYL-COA DIOXYGENASE-RELATED-RELATED"/>
    <property type="match status" value="1"/>
</dbReference>
<evidence type="ECO:0008006" key="3">
    <source>
        <dbReference type="Google" id="ProtNLM"/>
    </source>
</evidence>